<evidence type="ECO:0000256" key="1">
    <source>
        <dbReference type="ARBA" id="ARBA00022679"/>
    </source>
</evidence>
<reference evidence="4 6" key="1">
    <citation type="journal article" date="2012" name="Nature">
        <title>Algal genomes reveal evolutionary mosaicism and the fate of nucleomorphs.</title>
        <authorList>
            <consortium name="DOE Joint Genome Institute"/>
            <person name="Curtis B.A."/>
            <person name="Tanifuji G."/>
            <person name="Burki F."/>
            <person name="Gruber A."/>
            <person name="Irimia M."/>
            <person name="Maruyama S."/>
            <person name="Arias M.C."/>
            <person name="Ball S.G."/>
            <person name="Gile G.H."/>
            <person name="Hirakawa Y."/>
            <person name="Hopkins J.F."/>
            <person name="Kuo A."/>
            <person name="Rensing S.A."/>
            <person name="Schmutz J."/>
            <person name="Symeonidi A."/>
            <person name="Elias M."/>
            <person name="Eveleigh R.J."/>
            <person name="Herman E.K."/>
            <person name="Klute M.J."/>
            <person name="Nakayama T."/>
            <person name="Obornik M."/>
            <person name="Reyes-Prieto A."/>
            <person name="Armbrust E.V."/>
            <person name="Aves S.J."/>
            <person name="Beiko R.G."/>
            <person name="Coutinho P."/>
            <person name="Dacks J.B."/>
            <person name="Durnford D.G."/>
            <person name="Fast N.M."/>
            <person name="Green B.R."/>
            <person name="Grisdale C.J."/>
            <person name="Hempel F."/>
            <person name="Henrissat B."/>
            <person name="Hoppner M.P."/>
            <person name="Ishida K."/>
            <person name="Kim E."/>
            <person name="Koreny L."/>
            <person name="Kroth P.G."/>
            <person name="Liu Y."/>
            <person name="Malik S.B."/>
            <person name="Maier U.G."/>
            <person name="McRose D."/>
            <person name="Mock T."/>
            <person name="Neilson J.A."/>
            <person name="Onodera N.T."/>
            <person name="Poole A.M."/>
            <person name="Pritham E.J."/>
            <person name="Richards T.A."/>
            <person name="Rocap G."/>
            <person name="Roy S.W."/>
            <person name="Sarai C."/>
            <person name="Schaack S."/>
            <person name="Shirato S."/>
            <person name="Slamovits C.H."/>
            <person name="Spencer D.F."/>
            <person name="Suzuki S."/>
            <person name="Worden A.Z."/>
            <person name="Zauner S."/>
            <person name="Barry K."/>
            <person name="Bell C."/>
            <person name="Bharti A.K."/>
            <person name="Crow J.A."/>
            <person name="Grimwood J."/>
            <person name="Kramer R."/>
            <person name="Lindquist E."/>
            <person name="Lucas S."/>
            <person name="Salamov A."/>
            <person name="McFadden G.I."/>
            <person name="Lane C.E."/>
            <person name="Keeling P.J."/>
            <person name="Gray M.W."/>
            <person name="Grigoriev I.V."/>
            <person name="Archibald J.M."/>
        </authorList>
    </citation>
    <scope>NUCLEOTIDE SEQUENCE</scope>
    <source>
        <strain evidence="4 6">CCMP2712</strain>
    </source>
</reference>
<dbReference type="GO" id="GO:0016020">
    <property type="term" value="C:membrane"/>
    <property type="evidence" value="ECO:0007669"/>
    <property type="project" value="TreeGrafter"/>
</dbReference>
<dbReference type="Gene3D" id="1.10.1070.11">
    <property type="entry name" value="Phosphatidylinositol 3-/4-kinase, catalytic domain"/>
    <property type="match status" value="1"/>
</dbReference>
<dbReference type="Gene3D" id="3.30.1010.10">
    <property type="entry name" value="Phosphatidylinositol 3-kinase Catalytic Subunit, Chain A, domain 4"/>
    <property type="match status" value="1"/>
</dbReference>
<dbReference type="PANTHER" id="PTHR10048">
    <property type="entry name" value="PHOSPHATIDYLINOSITOL KINASE"/>
    <property type="match status" value="1"/>
</dbReference>
<dbReference type="GO" id="GO:0005737">
    <property type="term" value="C:cytoplasm"/>
    <property type="evidence" value="ECO:0007669"/>
    <property type="project" value="TreeGrafter"/>
</dbReference>
<dbReference type="SUPFAM" id="SSF56112">
    <property type="entry name" value="Protein kinase-like (PK-like)"/>
    <property type="match status" value="1"/>
</dbReference>
<keyword evidence="1" id="KW-0808">Transferase</keyword>
<dbReference type="RefSeq" id="XP_005830719.1">
    <property type="nucleotide sequence ID" value="XM_005830662.1"/>
</dbReference>
<dbReference type="InterPro" id="IPR018936">
    <property type="entry name" value="PI3/4_kinase_CS"/>
</dbReference>
<dbReference type="HOGENOM" id="CLU_002446_0_0_1"/>
<dbReference type="Pfam" id="PF00454">
    <property type="entry name" value="PI3_PI4_kinase"/>
    <property type="match status" value="1"/>
</dbReference>
<dbReference type="eggNOG" id="KOG0903">
    <property type="taxonomic scope" value="Eukaryota"/>
</dbReference>
<feature type="domain" description="PI3K/PI4K catalytic" evidence="3">
    <location>
        <begin position="4"/>
        <end position="266"/>
    </location>
</feature>
<evidence type="ECO:0000259" key="3">
    <source>
        <dbReference type="PROSITE" id="PS50290"/>
    </source>
</evidence>
<sequence length="281" mass="32226">EEWVRKRERIRESSPLARRYQDEWDCRSIIVKSYDDLRQDQLASELLFLFDRCYKLEGLNLPLRPYAVVATSEDGGVLETLTDAVAIDTLKKRMGKVTLAECFEKLFGGKGSMRYHKAQELFIRSMAGYSVFCYVLHVKDRHNGNIMLCRDGAVAHVDFGIMLNVRYAKDMLEMKIKLSSEFVQIIGDKMESFDDLCKQGYLAIRRHANQLMRLLEVNKSSSVPVLPCLEGDAVEDVRKRLKLETNDRVAEQHMSAELGKAKEHLCTGILDHIHSWTHAGV</sequence>
<dbReference type="PROSITE" id="PS00916">
    <property type="entry name" value="PI3_4_KINASE_2"/>
    <property type="match status" value="1"/>
</dbReference>
<dbReference type="KEGG" id="gtt:GUITHDRAFT_72873"/>
<evidence type="ECO:0000256" key="2">
    <source>
        <dbReference type="ARBA" id="ARBA00022777"/>
    </source>
</evidence>
<dbReference type="InterPro" id="IPR015433">
    <property type="entry name" value="PI3/4_kinase"/>
</dbReference>
<reference evidence="6" key="2">
    <citation type="submission" date="2012-11" db="EMBL/GenBank/DDBJ databases">
        <authorList>
            <person name="Kuo A."/>
            <person name="Curtis B.A."/>
            <person name="Tanifuji G."/>
            <person name="Burki F."/>
            <person name="Gruber A."/>
            <person name="Irimia M."/>
            <person name="Maruyama S."/>
            <person name="Arias M.C."/>
            <person name="Ball S.G."/>
            <person name="Gile G.H."/>
            <person name="Hirakawa Y."/>
            <person name="Hopkins J.F."/>
            <person name="Rensing S.A."/>
            <person name="Schmutz J."/>
            <person name="Symeonidi A."/>
            <person name="Elias M."/>
            <person name="Eveleigh R.J."/>
            <person name="Herman E.K."/>
            <person name="Klute M.J."/>
            <person name="Nakayama T."/>
            <person name="Obornik M."/>
            <person name="Reyes-Prieto A."/>
            <person name="Armbrust E.V."/>
            <person name="Aves S.J."/>
            <person name="Beiko R.G."/>
            <person name="Coutinho P."/>
            <person name="Dacks J.B."/>
            <person name="Durnford D.G."/>
            <person name="Fast N.M."/>
            <person name="Green B.R."/>
            <person name="Grisdale C."/>
            <person name="Hempe F."/>
            <person name="Henrissat B."/>
            <person name="Hoppner M.P."/>
            <person name="Ishida K.-I."/>
            <person name="Kim E."/>
            <person name="Koreny L."/>
            <person name="Kroth P.G."/>
            <person name="Liu Y."/>
            <person name="Malik S.-B."/>
            <person name="Maier U.G."/>
            <person name="McRose D."/>
            <person name="Mock T."/>
            <person name="Neilson J.A."/>
            <person name="Onodera N.T."/>
            <person name="Poole A.M."/>
            <person name="Pritham E.J."/>
            <person name="Richards T.A."/>
            <person name="Rocap G."/>
            <person name="Roy S.W."/>
            <person name="Sarai C."/>
            <person name="Schaack S."/>
            <person name="Shirato S."/>
            <person name="Slamovits C.H."/>
            <person name="Spencer D.F."/>
            <person name="Suzuki S."/>
            <person name="Worden A.Z."/>
            <person name="Zauner S."/>
            <person name="Barry K."/>
            <person name="Bell C."/>
            <person name="Bharti A.K."/>
            <person name="Crow J.A."/>
            <person name="Grimwood J."/>
            <person name="Kramer R."/>
            <person name="Lindquist E."/>
            <person name="Lucas S."/>
            <person name="Salamov A."/>
            <person name="McFadden G.I."/>
            <person name="Lane C.E."/>
            <person name="Keeling P.J."/>
            <person name="Gray M.W."/>
            <person name="Grigoriev I.V."/>
            <person name="Archibald J.M."/>
        </authorList>
    </citation>
    <scope>NUCLEOTIDE SEQUENCE</scope>
    <source>
        <strain evidence="6">CCMP2712</strain>
    </source>
</reference>
<organism evidence="4">
    <name type="scientific">Guillardia theta (strain CCMP2712)</name>
    <name type="common">Cryptophyte</name>
    <dbReference type="NCBI Taxonomy" id="905079"/>
    <lineage>
        <taxon>Eukaryota</taxon>
        <taxon>Cryptophyceae</taxon>
        <taxon>Pyrenomonadales</taxon>
        <taxon>Geminigeraceae</taxon>
        <taxon>Guillardia</taxon>
    </lineage>
</organism>
<reference evidence="5" key="3">
    <citation type="submission" date="2016-03" db="UniProtKB">
        <authorList>
            <consortium name="EnsemblProtists"/>
        </authorList>
    </citation>
    <scope>IDENTIFICATION</scope>
</reference>
<feature type="non-terminal residue" evidence="4">
    <location>
        <position position="1"/>
    </location>
</feature>
<evidence type="ECO:0000313" key="6">
    <source>
        <dbReference type="Proteomes" id="UP000011087"/>
    </source>
</evidence>
<dbReference type="InterPro" id="IPR011009">
    <property type="entry name" value="Kinase-like_dom_sf"/>
</dbReference>
<dbReference type="STRING" id="905079.L1J6L1"/>
<keyword evidence="2" id="KW-0418">Kinase</keyword>
<dbReference type="SMART" id="SM00146">
    <property type="entry name" value="PI3Kc"/>
    <property type="match status" value="1"/>
</dbReference>
<name>L1J6L1_GUITC</name>
<protein>
    <recommendedName>
        <fullName evidence="3">PI3K/PI4K catalytic domain-containing protein</fullName>
    </recommendedName>
</protein>
<accession>L1J6L1</accession>
<dbReference type="GO" id="GO:0046854">
    <property type="term" value="P:phosphatidylinositol phosphate biosynthetic process"/>
    <property type="evidence" value="ECO:0007669"/>
    <property type="project" value="InterPro"/>
</dbReference>
<dbReference type="Proteomes" id="UP000011087">
    <property type="component" value="Unassembled WGS sequence"/>
</dbReference>
<keyword evidence="6" id="KW-1185">Reference proteome</keyword>
<dbReference type="PROSITE" id="PS50290">
    <property type="entry name" value="PI3_4_KINASE_3"/>
    <property type="match status" value="1"/>
</dbReference>
<dbReference type="InterPro" id="IPR036940">
    <property type="entry name" value="PI3/4_kinase_cat_sf"/>
</dbReference>
<proteinExistence type="predicted"/>
<evidence type="ECO:0000313" key="5">
    <source>
        <dbReference type="EnsemblProtists" id="EKX43739"/>
    </source>
</evidence>
<dbReference type="EnsemblProtists" id="EKX43739">
    <property type="protein sequence ID" value="EKX43739"/>
    <property type="gene ID" value="GUITHDRAFT_72873"/>
</dbReference>
<dbReference type="PaxDb" id="55529-EKX43739"/>
<dbReference type="GO" id="GO:0048015">
    <property type="term" value="P:phosphatidylinositol-mediated signaling"/>
    <property type="evidence" value="ECO:0007669"/>
    <property type="project" value="TreeGrafter"/>
</dbReference>
<evidence type="ECO:0000313" key="4">
    <source>
        <dbReference type="EMBL" id="EKX43739.1"/>
    </source>
</evidence>
<gene>
    <name evidence="4" type="ORF">GUITHDRAFT_72873</name>
</gene>
<dbReference type="OrthoDB" id="10264149at2759"/>
<dbReference type="PANTHER" id="PTHR10048:SF22">
    <property type="entry name" value="PHOSPHATIDYLINOSITOL 4-KINASE BETA"/>
    <property type="match status" value="1"/>
</dbReference>
<dbReference type="GeneID" id="17300393"/>
<dbReference type="OMA" id="HETDIAY"/>
<dbReference type="InterPro" id="IPR000403">
    <property type="entry name" value="PI3/4_kinase_cat_dom"/>
</dbReference>
<dbReference type="GO" id="GO:0004430">
    <property type="term" value="F:1-phosphatidylinositol 4-kinase activity"/>
    <property type="evidence" value="ECO:0007669"/>
    <property type="project" value="TreeGrafter"/>
</dbReference>
<dbReference type="EMBL" id="JH993008">
    <property type="protein sequence ID" value="EKX43739.1"/>
    <property type="molecule type" value="Genomic_DNA"/>
</dbReference>
<dbReference type="AlphaFoldDB" id="L1J6L1"/>